<dbReference type="InterPro" id="IPR038538">
    <property type="entry name" value="MTERF_sf"/>
</dbReference>
<dbReference type="InterPro" id="IPR003690">
    <property type="entry name" value="MTERF"/>
</dbReference>
<sequence>MIRIFSVKPDKFRGIVEEVKKLGFDPSKRSFLTAVQAFLQLSKSTWERKIDLLKQWGWSNEEVVSAFEKYPKTMMFSEQKISAIMSLFVDTMGWKSSYIAKRPVLLAYNLERRIIPRCLVLQALLSKGLIQKFSLNLLVESTEKKFLQRFVIPYKDPYLLKLYEQKLGLPE</sequence>
<keyword evidence="2" id="KW-0805">Transcription regulation</keyword>
<accession>A0ABM2ZBF2</accession>
<keyword evidence="4" id="KW-1185">Reference proteome</keyword>
<keyword evidence="2" id="KW-0804">Transcription</keyword>
<dbReference type="Pfam" id="PF02536">
    <property type="entry name" value="mTERF"/>
    <property type="match status" value="1"/>
</dbReference>
<dbReference type="Gene3D" id="1.25.70.10">
    <property type="entry name" value="Transcription termination factor 3, mitochondrial"/>
    <property type="match status" value="1"/>
</dbReference>
<evidence type="ECO:0000256" key="1">
    <source>
        <dbReference type="ARBA" id="ARBA00007692"/>
    </source>
</evidence>
<dbReference type="PANTHER" id="PTHR13068:SF166">
    <property type="entry name" value="TRANSCRIPTION TERMINATION FACTOR MTERF15, MITOCHONDRIAL-LIKE"/>
    <property type="match status" value="1"/>
</dbReference>
<gene>
    <name evidence="5" type="primary">LOC121211281</name>
</gene>
<evidence type="ECO:0000313" key="4">
    <source>
        <dbReference type="Proteomes" id="UP000818029"/>
    </source>
</evidence>
<comment type="similarity">
    <text evidence="1">Belongs to the mTERF family.</text>
</comment>
<keyword evidence="3" id="KW-0809">Transit peptide</keyword>
<evidence type="ECO:0000313" key="5">
    <source>
        <dbReference type="RefSeq" id="XP_040939855.1"/>
    </source>
</evidence>
<reference evidence="5" key="2">
    <citation type="submission" date="2025-08" db="UniProtKB">
        <authorList>
            <consortium name="RefSeq"/>
        </authorList>
    </citation>
    <scope>IDENTIFICATION</scope>
</reference>
<protein>
    <recommendedName>
        <fullName evidence="6">Transcription termination factor MTERF6, chloroplastic/mitochondrial-like</fullName>
    </recommendedName>
</protein>
<dbReference type="RefSeq" id="XP_040939855.1">
    <property type="nucleotide sequence ID" value="XM_041083921.1"/>
</dbReference>
<dbReference type="PANTHER" id="PTHR13068">
    <property type="entry name" value="CGI-12 PROTEIN-RELATED"/>
    <property type="match status" value="1"/>
</dbReference>
<evidence type="ECO:0000256" key="3">
    <source>
        <dbReference type="ARBA" id="ARBA00022946"/>
    </source>
</evidence>
<evidence type="ECO:0000256" key="2">
    <source>
        <dbReference type="ARBA" id="ARBA00022472"/>
    </source>
</evidence>
<organism evidence="4 5">
    <name type="scientific">Gossypium hirsutum</name>
    <name type="common">Upland cotton</name>
    <name type="synonym">Gossypium mexicanum</name>
    <dbReference type="NCBI Taxonomy" id="3635"/>
    <lineage>
        <taxon>Eukaryota</taxon>
        <taxon>Viridiplantae</taxon>
        <taxon>Streptophyta</taxon>
        <taxon>Embryophyta</taxon>
        <taxon>Tracheophyta</taxon>
        <taxon>Spermatophyta</taxon>
        <taxon>Magnoliopsida</taxon>
        <taxon>eudicotyledons</taxon>
        <taxon>Gunneridae</taxon>
        <taxon>Pentapetalae</taxon>
        <taxon>rosids</taxon>
        <taxon>malvids</taxon>
        <taxon>Malvales</taxon>
        <taxon>Malvaceae</taxon>
        <taxon>Malvoideae</taxon>
        <taxon>Gossypium</taxon>
    </lineage>
</organism>
<dbReference type="Proteomes" id="UP000818029">
    <property type="component" value="Chromosome A12"/>
</dbReference>
<reference evidence="4" key="1">
    <citation type="journal article" date="2020" name="Nat. Genet.">
        <title>Genomic diversifications of five Gossypium allopolyploid species and their impact on cotton improvement.</title>
        <authorList>
            <person name="Chen Z.J."/>
            <person name="Sreedasyam A."/>
            <person name="Ando A."/>
            <person name="Song Q."/>
            <person name="De Santiago L.M."/>
            <person name="Hulse-Kemp A.M."/>
            <person name="Ding M."/>
            <person name="Ye W."/>
            <person name="Kirkbride R.C."/>
            <person name="Jenkins J."/>
            <person name="Plott C."/>
            <person name="Lovell J."/>
            <person name="Lin Y.M."/>
            <person name="Vaughn R."/>
            <person name="Liu B."/>
            <person name="Simpson S."/>
            <person name="Scheffler B.E."/>
            <person name="Wen L."/>
            <person name="Saski C.A."/>
            <person name="Grover C.E."/>
            <person name="Hu G."/>
            <person name="Conover J.L."/>
            <person name="Carlson J.W."/>
            <person name="Shu S."/>
            <person name="Boston L.B."/>
            <person name="Williams M."/>
            <person name="Peterson D.G."/>
            <person name="McGee K."/>
            <person name="Jones D.C."/>
            <person name="Wendel J.F."/>
            <person name="Stelly D.M."/>
            <person name="Grimwood J."/>
            <person name="Schmutz J."/>
        </authorList>
    </citation>
    <scope>NUCLEOTIDE SEQUENCE [LARGE SCALE GENOMIC DNA]</scope>
    <source>
        <strain evidence="4">cv. TM-1</strain>
    </source>
</reference>
<keyword evidence="2" id="KW-0806">Transcription termination</keyword>
<dbReference type="GeneID" id="121211281"/>
<dbReference type="SMART" id="SM00733">
    <property type="entry name" value="Mterf"/>
    <property type="match status" value="3"/>
</dbReference>
<name>A0ABM2ZBF2_GOSHI</name>
<proteinExistence type="inferred from homology"/>
<evidence type="ECO:0008006" key="6">
    <source>
        <dbReference type="Google" id="ProtNLM"/>
    </source>
</evidence>